<evidence type="ECO:0000256" key="1">
    <source>
        <dbReference type="SAM" id="MobiDB-lite"/>
    </source>
</evidence>
<feature type="transmembrane region" description="Helical" evidence="2">
    <location>
        <begin position="205"/>
        <end position="226"/>
    </location>
</feature>
<feature type="region of interest" description="Disordered" evidence="1">
    <location>
        <begin position="89"/>
        <end position="119"/>
    </location>
</feature>
<evidence type="ECO:0000313" key="3">
    <source>
        <dbReference type="EMBL" id="MDV2420151.1"/>
    </source>
</evidence>
<proteinExistence type="predicted"/>
<comment type="caution">
    <text evidence="3">The sequence shown here is derived from an EMBL/GenBank/DDBJ whole genome shotgun (WGS) entry which is preliminary data.</text>
</comment>
<evidence type="ECO:0000256" key="2">
    <source>
        <dbReference type="SAM" id="Phobius"/>
    </source>
</evidence>
<protein>
    <submittedName>
        <fullName evidence="3">Uncharacterized protein</fullName>
    </submittedName>
</protein>
<keyword evidence="2" id="KW-0472">Membrane</keyword>
<accession>A0AAE4NNT8</accession>
<feature type="compositionally biased region" description="Polar residues" evidence="1">
    <location>
        <begin position="103"/>
        <end position="118"/>
    </location>
</feature>
<gene>
    <name evidence="3" type="ORF">RAE03_10290</name>
</gene>
<keyword evidence="2" id="KW-1133">Transmembrane helix</keyword>
<sequence length="241" mass="26681">MSHYNLYDSLSLDASADSADLIEEIDNKLAQVDPGDAAARDELSTARQIFSADNRRKQYDNDLANTTGPEVDIARIRYIAALPSETAPQENLASYTPAPEYTPQHSAQPQQDWKPQATNQQFSSSSSFNVANKQVTVDFSNVTFPVEPDRQRCQSIMWCVLWGILLLLWLIAGIRGLSLAGEASDTTAMGLVFDSSELESKTADFSASLIKTLVATPLMLILWEFVWSIRKTMGRRAVENA</sequence>
<feature type="transmembrane region" description="Helical" evidence="2">
    <location>
        <begin position="156"/>
        <end position="174"/>
    </location>
</feature>
<dbReference type="RefSeq" id="WP_316993751.1">
    <property type="nucleotide sequence ID" value="NZ_JAVBIB010000018.1"/>
</dbReference>
<dbReference type="EMBL" id="JAVBIB010000018">
    <property type="protein sequence ID" value="MDV2420151.1"/>
    <property type="molecule type" value="Genomic_DNA"/>
</dbReference>
<name>A0AAE4NNT8_9CORY</name>
<evidence type="ECO:0000313" key="4">
    <source>
        <dbReference type="Proteomes" id="UP001185706"/>
    </source>
</evidence>
<organism evidence="3 4">
    <name type="scientific">Corynebacterium tuberculostearicum</name>
    <dbReference type="NCBI Taxonomy" id="38304"/>
    <lineage>
        <taxon>Bacteria</taxon>
        <taxon>Bacillati</taxon>
        <taxon>Actinomycetota</taxon>
        <taxon>Actinomycetes</taxon>
        <taxon>Mycobacteriales</taxon>
        <taxon>Corynebacteriaceae</taxon>
        <taxon>Corynebacterium</taxon>
    </lineage>
</organism>
<reference evidence="3" key="1">
    <citation type="submission" date="2023-08" db="EMBL/GenBank/DDBJ databases">
        <title>Genomic characterization of the C. tuberculostearicum species complex, a ubiquitous member of the human skin microbiome.</title>
        <authorList>
            <person name="Ahmed N."/>
            <person name="Deming C."/>
            <person name="Conlan S."/>
            <person name="Segre J."/>
        </authorList>
    </citation>
    <scope>NUCLEOTIDE SEQUENCE</scope>
    <source>
        <strain evidence="3">CTNIH22</strain>
    </source>
</reference>
<keyword evidence="2" id="KW-0812">Transmembrane</keyword>
<dbReference type="Proteomes" id="UP001185706">
    <property type="component" value="Unassembled WGS sequence"/>
</dbReference>
<dbReference type="AlphaFoldDB" id="A0AAE4NNT8"/>